<dbReference type="Pfam" id="PF01031">
    <property type="entry name" value="Dynamin_M"/>
    <property type="match status" value="1"/>
</dbReference>
<dbReference type="InterPro" id="IPR027417">
    <property type="entry name" value="P-loop_NTPase"/>
</dbReference>
<name>A0A819D9P5_9BILA</name>
<gene>
    <name evidence="5" type="ORF">FNK824_LOCUS16803</name>
</gene>
<organism evidence="5 6">
    <name type="scientific">Rotaria sordida</name>
    <dbReference type="NCBI Taxonomy" id="392033"/>
    <lineage>
        <taxon>Eukaryota</taxon>
        <taxon>Metazoa</taxon>
        <taxon>Spiralia</taxon>
        <taxon>Gnathifera</taxon>
        <taxon>Rotifera</taxon>
        <taxon>Eurotatoria</taxon>
        <taxon>Bdelloidea</taxon>
        <taxon>Philodinida</taxon>
        <taxon>Philodinidae</taxon>
        <taxon>Rotaria</taxon>
    </lineage>
</organism>
<dbReference type="PRINTS" id="PR00195">
    <property type="entry name" value="DYNAMIN"/>
</dbReference>
<reference evidence="5" key="1">
    <citation type="submission" date="2021-02" db="EMBL/GenBank/DDBJ databases">
        <authorList>
            <person name="Nowell W R."/>
        </authorList>
    </citation>
    <scope>NUCLEOTIDE SEQUENCE</scope>
</reference>
<dbReference type="GO" id="GO:0005874">
    <property type="term" value="C:microtubule"/>
    <property type="evidence" value="ECO:0007669"/>
    <property type="project" value="TreeGrafter"/>
</dbReference>
<dbReference type="SMART" id="SM00053">
    <property type="entry name" value="DYNc"/>
    <property type="match status" value="1"/>
</dbReference>
<dbReference type="InterPro" id="IPR000375">
    <property type="entry name" value="Dynamin_stalk"/>
</dbReference>
<dbReference type="PANTHER" id="PTHR11566:SF173">
    <property type="entry name" value="DYNAMIN-RELATED PROTEIN 4C"/>
    <property type="match status" value="1"/>
</dbReference>
<evidence type="ECO:0008006" key="7">
    <source>
        <dbReference type="Google" id="ProtNLM"/>
    </source>
</evidence>
<evidence type="ECO:0000256" key="1">
    <source>
        <dbReference type="ARBA" id="ARBA00022741"/>
    </source>
</evidence>
<keyword evidence="2" id="KW-0342">GTP-binding</keyword>
<dbReference type="PANTHER" id="PTHR11566">
    <property type="entry name" value="DYNAMIN"/>
    <property type="match status" value="1"/>
</dbReference>
<protein>
    <recommendedName>
        <fullName evidence="7">Dynamin-type G domain-containing protein</fullName>
    </recommendedName>
</protein>
<feature type="domain" description="Dynamin-type G" evidence="4">
    <location>
        <begin position="29"/>
        <end position="302"/>
    </location>
</feature>
<evidence type="ECO:0000259" key="4">
    <source>
        <dbReference type="PROSITE" id="PS51718"/>
    </source>
</evidence>
<accession>A0A819D9P5</accession>
<dbReference type="InterPro" id="IPR003130">
    <property type="entry name" value="GED"/>
</dbReference>
<dbReference type="Pfam" id="PF00350">
    <property type="entry name" value="Dynamin_N"/>
    <property type="match status" value="1"/>
</dbReference>
<dbReference type="InterPro" id="IPR045063">
    <property type="entry name" value="Dynamin_N"/>
</dbReference>
<dbReference type="EMBL" id="CAJOBE010002592">
    <property type="protein sequence ID" value="CAF3831884.1"/>
    <property type="molecule type" value="Genomic_DNA"/>
</dbReference>
<dbReference type="InterPro" id="IPR020850">
    <property type="entry name" value="GED_dom"/>
</dbReference>
<comment type="caution">
    <text evidence="5">The sequence shown here is derived from an EMBL/GenBank/DDBJ whole genome shotgun (WGS) entry which is preliminary data.</text>
</comment>
<dbReference type="GO" id="GO:0016020">
    <property type="term" value="C:membrane"/>
    <property type="evidence" value="ECO:0007669"/>
    <property type="project" value="TreeGrafter"/>
</dbReference>
<dbReference type="Gene3D" id="3.40.50.300">
    <property type="entry name" value="P-loop containing nucleotide triphosphate hydrolases"/>
    <property type="match status" value="1"/>
</dbReference>
<dbReference type="GO" id="GO:0008017">
    <property type="term" value="F:microtubule binding"/>
    <property type="evidence" value="ECO:0007669"/>
    <property type="project" value="TreeGrafter"/>
</dbReference>
<evidence type="ECO:0000256" key="2">
    <source>
        <dbReference type="ARBA" id="ARBA00023134"/>
    </source>
</evidence>
<dbReference type="PROSITE" id="PS51718">
    <property type="entry name" value="G_DYNAMIN_2"/>
    <property type="match status" value="1"/>
</dbReference>
<dbReference type="CDD" id="cd08771">
    <property type="entry name" value="DLP_1"/>
    <property type="match status" value="1"/>
</dbReference>
<dbReference type="InterPro" id="IPR030381">
    <property type="entry name" value="G_DYNAMIN_dom"/>
</dbReference>
<evidence type="ECO:0000259" key="3">
    <source>
        <dbReference type="PROSITE" id="PS51388"/>
    </source>
</evidence>
<proteinExistence type="predicted"/>
<dbReference type="GO" id="GO:0005525">
    <property type="term" value="F:GTP binding"/>
    <property type="evidence" value="ECO:0007669"/>
    <property type="project" value="InterPro"/>
</dbReference>
<dbReference type="GO" id="GO:0005737">
    <property type="term" value="C:cytoplasm"/>
    <property type="evidence" value="ECO:0007669"/>
    <property type="project" value="TreeGrafter"/>
</dbReference>
<dbReference type="AlphaFoldDB" id="A0A819D9P5"/>
<dbReference type="SUPFAM" id="SSF52540">
    <property type="entry name" value="P-loop containing nucleoside triphosphate hydrolases"/>
    <property type="match status" value="1"/>
</dbReference>
<dbReference type="Pfam" id="PF02212">
    <property type="entry name" value="GED"/>
    <property type="match status" value="1"/>
</dbReference>
<keyword evidence="1" id="KW-0547">Nucleotide-binding</keyword>
<dbReference type="InterPro" id="IPR001401">
    <property type="entry name" value="Dynamin_GTPase"/>
</dbReference>
<dbReference type="InterPro" id="IPR022812">
    <property type="entry name" value="Dynamin"/>
</dbReference>
<feature type="domain" description="GED" evidence="3">
    <location>
        <begin position="580"/>
        <end position="665"/>
    </location>
</feature>
<evidence type="ECO:0000313" key="5">
    <source>
        <dbReference type="EMBL" id="CAF3831884.1"/>
    </source>
</evidence>
<dbReference type="GO" id="GO:0003924">
    <property type="term" value="F:GTPase activity"/>
    <property type="evidence" value="ECO:0007669"/>
    <property type="project" value="InterPro"/>
</dbReference>
<dbReference type="Gene3D" id="1.20.120.1240">
    <property type="entry name" value="Dynamin, middle domain"/>
    <property type="match status" value="1"/>
</dbReference>
<dbReference type="PROSITE" id="PS51388">
    <property type="entry name" value="GED"/>
    <property type="match status" value="1"/>
</dbReference>
<sequence length="665" mass="76607">MLTNELNAPESRRLLKVIDDMRETLHYEKISLPHIVVVGDQSVGKSSVLEALSGVQLPRAQSICTRCPLELRMKNILSTEPEYATIRCEGVPEIRINNFLEIMERVADCTVRLAGANLDVSSKPIYLTVYKKDIQADLTLIDLPGITRNAIGGQSKTIYKDIVQLIEHYIKPQTAIVLHVIPSSVDFTTSESIQLAKNTDPNCERQLIAVSKIDKFDKGIGEKLQGIGPGSMALKLGCVAVLNRTEEEIDQNIPFDEMRRREQQFFRSHKAFENVPERYLGSGQLVKRLALIQQERIRSTLPSIIDELKKEIKSKKSEMKQMPRQVTSEMDCWALYTDLIKKYREIINARVHGVYENEIQLKIEVPVVETTDWSRKATLTQMSNDQFDERIAFQLYNRQKECKEKLHNSFTHFSSSGYQKLVLKLLEENAGVALPNFPSFSIIERLYRAEQSKFRKPCEDLIQSCIEHLKVILIIILNQVFAEETSYKYQIIHRLTDIILRAIDESEERCSNDIKKMLEIEERVFTLDPYYMDTVNKIKKKWQEYHDSVKLNGNTKVPSTFTINDFVINVSGLSNEHQAALDVQIAMSAYCRVVERRIVDQVSQLCYYWFINRCALVLDSKLSSAFISAILFEWMREPFDQQQKRENLKKSTDAMERALVMGQNA</sequence>
<evidence type="ECO:0000313" key="6">
    <source>
        <dbReference type="Proteomes" id="UP000663874"/>
    </source>
</evidence>
<dbReference type="Proteomes" id="UP000663874">
    <property type="component" value="Unassembled WGS sequence"/>
</dbReference>